<gene>
    <name evidence="2" type="ORF">SCARR_01905</name>
</gene>
<evidence type="ECO:0000313" key="2">
    <source>
        <dbReference type="EMBL" id="VGO19845.1"/>
    </source>
</evidence>
<name>A0A6C2UI20_9BACT</name>
<evidence type="ECO:0000256" key="1">
    <source>
        <dbReference type="SAM" id="MobiDB-lite"/>
    </source>
</evidence>
<dbReference type="Gene3D" id="1.20.1260.10">
    <property type="match status" value="1"/>
</dbReference>
<dbReference type="SUPFAM" id="SSF47240">
    <property type="entry name" value="Ferritin-like"/>
    <property type="match status" value="1"/>
</dbReference>
<reference evidence="2 3" key="1">
    <citation type="submission" date="2019-04" db="EMBL/GenBank/DDBJ databases">
        <authorList>
            <person name="Van Vliet M D."/>
        </authorList>
    </citation>
    <scope>NUCLEOTIDE SEQUENCE [LARGE SCALE GENOMIC DNA]</scope>
    <source>
        <strain evidence="2 3">F21</strain>
    </source>
</reference>
<protein>
    <recommendedName>
        <fullName evidence="4">Rubrerythrin diiron-binding domain-containing protein</fullName>
    </recommendedName>
</protein>
<dbReference type="InterPro" id="IPR009078">
    <property type="entry name" value="Ferritin-like_SF"/>
</dbReference>
<feature type="compositionally biased region" description="Basic and acidic residues" evidence="1">
    <location>
        <begin position="161"/>
        <end position="174"/>
    </location>
</feature>
<evidence type="ECO:0008006" key="4">
    <source>
        <dbReference type="Google" id="ProtNLM"/>
    </source>
</evidence>
<proteinExistence type="predicted"/>
<dbReference type="EMBL" id="CAAHFH010000001">
    <property type="protein sequence ID" value="VGO19845.1"/>
    <property type="molecule type" value="Genomic_DNA"/>
</dbReference>
<accession>A0A6C2UI20</accession>
<dbReference type="RefSeq" id="WP_136061317.1">
    <property type="nucleotide sequence ID" value="NZ_CAAHFH010000001.1"/>
</dbReference>
<dbReference type="Proteomes" id="UP000346198">
    <property type="component" value="Unassembled WGS sequence"/>
</dbReference>
<dbReference type="AlphaFoldDB" id="A0A6C2UI20"/>
<evidence type="ECO:0000313" key="3">
    <source>
        <dbReference type="Proteomes" id="UP000346198"/>
    </source>
</evidence>
<feature type="region of interest" description="Disordered" evidence="1">
    <location>
        <begin position="159"/>
        <end position="181"/>
    </location>
</feature>
<sequence>MGYRKLLRLLDKAVGLCKLVASTMNNELLIELIDESIALELNVASIYKFFSESITHDSDFWWQLHLEEKSHATLLRSGKESFIKRGRFPRDIVADSIRDLKEANENAAAMLGQFDGARPGRREACKAAIELEQQAGESHFMKFMEKDAESALESVFQQLNRSDKGHERRIKEHLASLPADA</sequence>
<organism evidence="2 3">
    <name type="scientific">Pontiella sulfatireligans</name>
    <dbReference type="NCBI Taxonomy" id="2750658"/>
    <lineage>
        <taxon>Bacteria</taxon>
        <taxon>Pseudomonadati</taxon>
        <taxon>Kiritimatiellota</taxon>
        <taxon>Kiritimatiellia</taxon>
        <taxon>Kiritimatiellales</taxon>
        <taxon>Pontiellaceae</taxon>
        <taxon>Pontiella</taxon>
    </lineage>
</organism>
<keyword evidence="3" id="KW-1185">Reference proteome</keyword>
<dbReference type="InterPro" id="IPR012347">
    <property type="entry name" value="Ferritin-like"/>
</dbReference>